<dbReference type="Gene3D" id="3.30.9.10">
    <property type="entry name" value="D-Amino Acid Oxidase, subunit A, domain 2"/>
    <property type="match status" value="1"/>
</dbReference>
<evidence type="ECO:0000313" key="5">
    <source>
        <dbReference type="Proteomes" id="UP000006860"/>
    </source>
</evidence>
<dbReference type="GO" id="GO:0016491">
    <property type="term" value="F:oxidoreductase activity"/>
    <property type="evidence" value="ECO:0007669"/>
    <property type="project" value="UniProtKB-KW"/>
</dbReference>
<evidence type="ECO:0000256" key="1">
    <source>
        <dbReference type="ARBA" id="ARBA00023002"/>
    </source>
</evidence>
<feature type="domain" description="FAD dependent oxidoreductase" evidence="3">
    <location>
        <begin position="6"/>
        <end position="398"/>
    </location>
</feature>
<evidence type="ECO:0000256" key="2">
    <source>
        <dbReference type="SAM" id="Phobius"/>
    </source>
</evidence>
<organism evidence="4 5">
    <name type="scientific">Rubinisphaera brasiliensis (strain ATCC 49424 / DSM 5305 / JCM 21570 / IAM 15109 / NBRC 103401 / IFAM 1448)</name>
    <name type="common">Planctomyces brasiliensis</name>
    <dbReference type="NCBI Taxonomy" id="756272"/>
    <lineage>
        <taxon>Bacteria</taxon>
        <taxon>Pseudomonadati</taxon>
        <taxon>Planctomycetota</taxon>
        <taxon>Planctomycetia</taxon>
        <taxon>Planctomycetales</taxon>
        <taxon>Planctomycetaceae</taxon>
        <taxon>Rubinisphaera</taxon>
    </lineage>
</organism>
<reference evidence="5" key="1">
    <citation type="submission" date="2011-02" db="EMBL/GenBank/DDBJ databases">
        <title>The complete genome of Planctomyces brasiliensis DSM 5305.</title>
        <authorList>
            <person name="Lucas S."/>
            <person name="Copeland A."/>
            <person name="Lapidus A."/>
            <person name="Bruce D."/>
            <person name="Goodwin L."/>
            <person name="Pitluck S."/>
            <person name="Kyrpides N."/>
            <person name="Mavromatis K."/>
            <person name="Pagani I."/>
            <person name="Ivanova N."/>
            <person name="Ovchinnikova G."/>
            <person name="Lu M."/>
            <person name="Detter J.C."/>
            <person name="Han C."/>
            <person name="Land M."/>
            <person name="Hauser L."/>
            <person name="Markowitz V."/>
            <person name="Cheng J.-F."/>
            <person name="Hugenholtz P."/>
            <person name="Woyke T."/>
            <person name="Wu D."/>
            <person name="Tindall B."/>
            <person name="Pomrenke H.G."/>
            <person name="Brambilla E."/>
            <person name="Klenk H.-P."/>
            <person name="Eisen J.A."/>
        </authorList>
    </citation>
    <scope>NUCLEOTIDE SEQUENCE [LARGE SCALE GENOMIC DNA]</scope>
    <source>
        <strain evidence="5">ATCC 49424 / DSM 5305 / JCM 21570 / NBRC 103401 / IFAM 1448</strain>
    </source>
</reference>
<dbReference type="Pfam" id="PF01266">
    <property type="entry name" value="DAO"/>
    <property type="match status" value="1"/>
</dbReference>
<dbReference type="OrthoDB" id="9794226at2"/>
<dbReference type="GO" id="GO:0005737">
    <property type="term" value="C:cytoplasm"/>
    <property type="evidence" value="ECO:0007669"/>
    <property type="project" value="TreeGrafter"/>
</dbReference>
<dbReference type="HOGENOM" id="CLU_007884_9_0_0"/>
<dbReference type="EC" id="1.4.99.6" evidence="4"/>
<dbReference type="eggNOG" id="COG0665">
    <property type="taxonomic scope" value="Bacteria"/>
</dbReference>
<evidence type="ECO:0000313" key="4">
    <source>
        <dbReference type="EMBL" id="ADY57710.1"/>
    </source>
</evidence>
<protein>
    <submittedName>
        <fullName evidence="4">D-amino acid dehydrogenase small subunit</fullName>
        <ecNumber evidence="4">1.4.99.6</ecNumber>
    </submittedName>
</protein>
<dbReference type="PANTHER" id="PTHR13847:SF289">
    <property type="entry name" value="GLYCINE OXIDASE"/>
    <property type="match status" value="1"/>
</dbReference>
<proteinExistence type="predicted"/>
<dbReference type="PANTHER" id="PTHR13847">
    <property type="entry name" value="SARCOSINE DEHYDROGENASE-RELATED"/>
    <property type="match status" value="1"/>
</dbReference>
<dbReference type="SUPFAM" id="SSF54373">
    <property type="entry name" value="FAD-linked reductases, C-terminal domain"/>
    <property type="match status" value="1"/>
</dbReference>
<keyword evidence="2" id="KW-1133">Transmembrane helix</keyword>
<dbReference type="Proteomes" id="UP000006860">
    <property type="component" value="Chromosome"/>
</dbReference>
<keyword evidence="2" id="KW-0812">Transmembrane</keyword>
<evidence type="ECO:0000259" key="3">
    <source>
        <dbReference type="Pfam" id="PF01266"/>
    </source>
</evidence>
<dbReference type="SUPFAM" id="SSF51905">
    <property type="entry name" value="FAD/NAD(P)-binding domain"/>
    <property type="match status" value="1"/>
</dbReference>
<dbReference type="STRING" id="756272.Plabr_0080"/>
<dbReference type="Gene3D" id="3.50.50.60">
    <property type="entry name" value="FAD/NAD(P)-binding domain"/>
    <property type="match status" value="2"/>
</dbReference>
<accession>F0SLM7</accession>
<gene>
    <name evidence="4" type="ordered locus">Plabr_0080</name>
</gene>
<dbReference type="EMBL" id="CP002546">
    <property type="protein sequence ID" value="ADY57710.1"/>
    <property type="molecule type" value="Genomic_DNA"/>
</dbReference>
<keyword evidence="5" id="KW-1185">Reference proteome</keyword>
<dbReference type="AlphaFoldDB" id="F0SLM7"/>
<keyword evidence="2" id="KW-0472">Membrane</keyword>
<keyword evidence="1 4" id="KW-0560">Oxidoreductase</keyword>
<name>F0SLM7_RUBBR</name>
<feature type="transmembrane region" description="Helical" evidence="2">
    <location>
        <begin position="6"/>
        <end position="23"/>
    </location>
</feature>
<dbReference type="KEGG" id="pbs:Plabr_0080"/>
<sequence>MTEPQRVVIVGGGIIGIASAYFLRKAGLEVTLIDQDRMGAACSHGNCGLISPSHILPLTQPGALPQGFKALFQSNGPLRISPGLNFSLWAWLLKFASHCNKSDMYRTGHARHAILDSSRALYEQIINEHGIECHFKTDGCLFVFRDEEHFDEHAELLATVEKEYDVKYDSLVGDELLKKEPAFKPGATYGAFHYKPDGHLRPDKLIQGWLQVLRDMGVTLLEYCKMTSFHADGGQARAIQTSQGPLEADHFVVATGPVTPFLNKQLGFNVPIQPGKGYSITTSCPSITPKHPMICEQDRVAITPMTSVFRIGSTMEFAGYNTKLSPKRLQLLRDGATKYLREPFGEEVIEEWYGWRPMTPDGKAIIDFTPKYKNVLLAAGHNMLGLSMAPATGRLVSEILTDQPQHMDWTPFRYPRRK</sequence>
<dbReference type="InterPro" id="IPR036188">
    <property type="entry name" value="FAD/NAD-bd_sf"/>
</dbReference>
<dbReference type="InterPro" id="IPR006076">
    <property type="entry name" value="FAD-dep_OxRdtase"/>
</dbReference>